<dbReference type="GeneID" id="24412246"/>
<feature type="domain" description="Glycoside hydrolase family 5" evidence="6">
    <location>
        <begin position="90"/>
        <end position="190"/>
    </location>
</feature>
<evidence type="ECO:0000256" key="1">
    <source>
        <dbReference type="ARBA" id="ARBA00005641"/>
    </source>
</evidence>
<dbReference type="STRING" id="645133.E3QL54"/>
<keyword evidence="8" id="KW-1185">Reference proteome</keyword>
<organism evidence="8">
    <name type="scientific">Colletotrichum graminicola (strain M1.001 / M2 / FGSC 10212)</name>
    <name type="common">Maize anthracnose fungus</name>
    <name type="synonym">Glomerella graminicola</name>
    <dbReference type="NCBI Taxonomy" id="645133"/>
    <lineage>
        <taxon>Eukaryota</taxon>
        <taxon>Fungi</taxon>
        <taxon>Dikarya</taxon>
        <taxon>Ascomycota</taxon>
        <taxon>Pezizomycotina</taxon>
        <taxon>Sordariomycetes</taxon>
        <taxon>Hypocreomycetidae</taxon>
        <taxon>Glomerellales</taxon>
        <taxon>Glomerellaceae</taxon>
        <taxon>Colletotrichum</taxon>
        <taxon>Colletotrichum graminicola species complex</taxon>
    </lineage>
</organism>
<comment type="similarity">
    <text evidence="1 5">Belongs to the glycosyl hydrolase 5 (cellulase A) family.</text>
</comment>
<dbReference type="PANTHER" id="PTHR31297:SF13">
    <property type="entry name" value="PUTATIVE-RELATED"/>
    <property type="match status" value="1"/>
</dbReference>
<dbReference type="OrthoDB" id="1887033at2759"/>
<dbReference type="GO" id="GO:0008422">
    <property type="term" value="F:beta-glucosidase activity"/>
    <property type="evidence" value="ECO:0007669"/>
    <property type="project" value="TreeGrafter"/>
</dbReference>
<evidence type="ECO:0000313" key="8">
    <source>
        <dbReference type="Proteomes" id="UP000008782"/>
    </source>
</evidence>
<accession>E3QL54</accession>
<dbReference type="Gene3D" id="3.20.20.80">
    <property type="entry name" value="Glycosidases"/>
    <property type="match status" value="1"/>
</dbReference>
<dbReference type="Proteomes" id="UP000008782">
    <property type="component" value="Unassembled WGS sequence"/>
</dbReference>
<dbReference type="Pfam" id="PF00150">
    <property type="entry name" value="Cellulase"/>
    <property type="match status" value="1"/>
</dbReference>
<evidence type="ECO:0000313" key="7">
    <source>
        <dbReference type="EMBL" id="EFQ31592.1"/>
    </source>
</evidence>
<dbReference type="InterPro" id="IPR050386">
    <property type="entry name" value="Glycosyl_hydrolase_5"/>
</dbReference>
<evidence type="ECO:0000256" key="2">
    <source>
        <dbReference type="ARBA" id="ARBA00022801"/>
    </source>
</evidence>
<gene>
    <name evidence="7" type="ORF">GLRG_06881</name>
</gene>
<keyword evidence="3 5" id="KW-0326">Glycosidase</keyword>
<dbReference type="InterPro" id="IPR017853">
    <property type="entry name" value="GH"/>
</dbReference>
<dbReference type="GO" id="GO:0009251">
    <property type="term" value="P:glucan catabolic process"/>
    <property type="evidence" value="ECO:0007669"/>
    <property type="project" value="TreeGrafter"/>
</dbReference>
<dbReference type="EMBL" id="GG697356">
    <property type="protein sequence ID" value="EFQ31592.1"/>
    <property type="molecule type" value="Genomic_DNA"/>
</dbReference>
<keyword evidence="4" id="KW-0961">Cell wall biogenesis/degradation</keyword>
<dbReference type="GO" id="GO:0071555">
    <property type="term" value="P:cell wall organization"/>
    <property type="evidence" value="ECO:0007669"/>
    <property type="project" value="UniProtKB-KW"/>
</dbReference>
<dbReference type="HOGENOM" id="CLU_031875_1_0_1"/>
<dbReference type="eggNOG" id="ENOG502RDG8">
    <property type="taxonomic scope" value="Eukaryota"/>
</dbReference>
<evidence type="ECO:0000256" key="3">
    <source>
        <dbReference type="ARBA" id="ARBA00023295"/>
    </source>
</evidence>
<proteinExistence type="inferred from homology"/>
<dbReference type="SUPFAM" id="SSF51445">
    <property type="entry name" value="(Trans)glycosidases"/>
    <property type="match status" value="1"/>
</dbReference>
<sequence>MPVTMLVQPFNTPRVTLRVSGTKIVEENDKEIYSSRGAGMNGMLNMEHFITGYTGHEHEHRATMTEVLGKENADSFFTCLIHHFFTEYNAVLYASLGPNCVWVPFNYRHFMDIDNTSVIKKSGYEPLDRIVHIYAKQNIYAILDLHVILDSRNQGWNCNSDISREALACHYVGNKVVARYNPLNEPADPENIRLIAWLQHSLLRKEEFMQKAGVPVSNSKQGLIYRDSRTDLNAAATNEKRFALLKEQLAIYCEIGGGGGSGGISWSIWLYNDIGYQGMVYLDLEIACIRLVRPFVEKQRRRRRLVRALQRGAQGSGAGVPAGEQGFVFLGAGV</sequence>
<name>E3QL54_COLGM</name>
<dbReference type="VEuPathDB" id="FungiDB:GLRG_06881"/>
<dbReference type="GO" id="GO:0005576">
    <property type="term" value="C:extracellular region"/>
    <property type="evidence" value="ECO:0007669"/>
    <property type="project" value="TreeGrafter"/>
</dbReference>
<evidence type="ECO:0000256" key="5">
    <source>
        <dbReference type="RuleBase" id="RU361153"/>
    </source>
</evidence>
<dbReference type="PANTHER" id="PTHR31297">
    <property type="entry name" value="GLUCAN ENDO-1,6-BETA-GLUCOSIDASE B"/>
    <property type="match status" value="1"/>
</dbReference>
<reference evidence="8" key="1">
    <citation type="journal article" date="2012" name="Nat. Genet.">
        <title>Lifestyle transitions in plant pathogenic Colletotrichum fungi deciphered by genome and transcriptome analyses.</title>
        <authorList>
            <person name="O'Connell R.J."/>
            <person name="Thon M.R."/>
            <person name="Hacquard S."/>
            <person name="Amyotte S.G."/>
            <person name="Kleemann J."/>
            <person name="Torres M.F."/>
            <person name="Damm U."/>
            <person name="Buiate E.A."/>
            <person name="Epstein L."/>
            <person name="Alkan N."/>
            <person name="Altmueller J."/>
            <person name="Alvarado-Balderrama L."/>
            <person name="Bauser C.A."/>
            <person name="Becker C."/>
            <person name="Birren B.W."/>
            <person name="Chen Z."/>
            <person name="Choi J."/>
            <person name="Crouch J.A."/>
            <person name="Duvick J.P."/>
            <person name="Farman M.A."/>
            <person name="Gan P."/>
            <person name="Heiman D."/>
            <person name="Henrissat B."/>
            <person name="Howard R.J."/>
            <person name="Kabbage M."/>
            <person name="Koch C."/>
            <person name="Kracher B."/>
            <person name="Kubo Y."/>
            <person name="Law A.D."/>
            <person name="Lebrun M.-H."/>
            <person name="Lee Y.-H."/>
            <person name="Miyara I."/>
            <person name="Moore N."/>
            <person name="Neumann U."/>
            <person name="Nordstroem K."/>
            <person name="Panaccione D.G."/>
            <person name="Panstruga R."/>
            <person name="Place M."/>
            <person name="Proctor R.H."/>
            <person name="Prusky D."/>
            <person name="Rech G."/>
            <person name="Reinhardt R."/>
            <person name="Rollins J.A."/>
            <person name="Rounsley S."/>
            <person name="Schardl C.L."/>
            <person name="Schwartz D.C."/>
            <person name="Shenoy N."/>
            <person name="Shirasu K."/>
            <person name="Sikhakolli U.R."/>
            <person name="Stueber K."/>
            <person name="Sukno S.A."/>
            <person name="Sweigard J.A."/>
            <person name="Takano Y."/>
            <person name="Takahara H."/>
            <person name="Trail F."/>
            <person name="van der Does H.C."/>
            <person name="Voll L.M."/>
            <person name="Will I."/>
            <person name="Young S."/>
            <person name="Zeng Q."/>
            <person name="Zhang J."/>
            <person name="Zhou S."/>
            <person name="Dickman M.B."/>
            <person name="Schulze-Lefert P."/>
            <person name="Ver Loren van Themaat E."/>
            <person name="Ma L.-J."/>
            <person name="Vaillancourt L.J."/>
        </authorList>
    </citation>
    <scope>NUCLEOTIDE SEQUENCE [LARGE SCALE GENOMIC DNA]</scope>
    <source>
        <strain evidence="8">M1.001 / M2 / FGSC 10212</strain>
    </source>
</reference>
<dbReference type="GO" id="GO:0009986">
    <property type="term" value="C:cell surface"/>
    <property type="evidence" value="ECO:0007669"/>
    <property type="project" value="TreeGrafter"/>
</dbReference>
<dbReference type="AlphaFoldDB" id="E3QL54"/>
<protein>
    <submittedName>
        <fullName evidence="7">Glucan 1,3-beta-glucosidase</fullName>
    </submittedName>
</protein>
<dbReference type="RefSeq" id="XP_008095612.1">
    <property type="nucleotide sequence ID" value="XM_008097421.1"/>
</dbReference>
<dbReference type="InterPro" id="IPR001547">
    <property type="entry name" value="Glyco_hydro_5"/>
</dbReference>
<evidence type="ECO:0000259" key="6">
    <source>
        <dbReference type="Pfam" id="PF00150"/>
    </source>
</evidence>
<evidence type="ECO:0000256" key="4">
    <source>
        <dbReference type="ARBA" id="ARBA00023316"/>
    </source>
</evidence>
<keyword evidence="2 5" id="KW-0378">Hydrolase</keyword>